<dbReference type="InterPro" id="IPR036416">
    <property type="entry name" value="Pept_tRNA_hydro_sf"/>
</dbReference>
<reference evidence="10 11" key="1">
    <citation type="submission" date="2018-06" db="EMBL/GenBank/DDBJ databases">
        <title>Genomic Encyclopedia of Archaeal and Bacterial Type Strains, Phase II (KMG-II): from individual species to whole genera.</title>
        <authorList>
            <person name="Goeker M."/>
        </authorList>
    </citation>
    <scope>NUCLEOTIDE SEQUENCE [LARGE SCALE GENOMIC DNA]</scope>
    <source>
        <strain evidence="10 11">DSM 25663</strain>
    </source>
</reference>
<dbReference type="Proteomes" id="UP000248840">
    <property type="component" value="Unassembled WGS sequence"/>
</dbReference>
<accession>A0A328YHV1</accession>
<feature type="binding site" evidence="7">
    <location>
        <position position="105"/>
    </location>
    <ligand>
        <name>tRNA</name>
        <dbReference type="ChEBI" id="CHEBI:17843"/>
    </ligand>
</feature>
<keyword evidence="4 7" id="KW-0694">RNA-binding</keyword>
<proteinExistence type="inferred from homology"/>
<keyword evidence="2 7" id="KW-0820">tRNA-binding</keyword>
<gene>
    <name evidence="7" type="primary">pth</name>
    <name evidence="10" type="ORF">CLV55_105204</name>
</gene>
<evidence type="ECO:0000313" key="10">
    <source>
        <dbReference type="EMBL" id="RAR72633.1"/>
    </source>
</evidence>
<feature type="site" description="Discriminates between blocked and unblocked aminoacyl-tRNA" evidence="7">
    <location>
        <position position="49"/>
    </location>
</feature>
<sequence>MGLKIFQRNKKVEKKEAPRAPFSRASEFNEMEHNNNQEMKKFLIVGLGNIGVEYVNTRHNIGFKIVDFIAQQEAVSFETVKLGALATYKIKGRTVLLLKPNTYMNLSGKALKYWMDKENIPKENILVITDDLNLPFGTIRIKPKGSDGGHNGLKNIQLILNSTEYPRFRFGISDQFKKGQQVDYVLGEWQAEEQEQLKSRYEVAAAVINSFVLSGLSETMNAFNGK</sequence>
<evidence type="ECO:0000256" key="1">
    <source>
        <dbReference type="ARBA" id="ARBA00013260"/>
    </source>
</evidence>
<dbReference type="InterPro" id="IPR018171">
    <property type="entry name" value="Pept_tRNA_hydro_CS"/>
</dbReference>
<dbReference type="GO" id="GO:0006515">
    <property type="term" value="P:protein quality control for misfolded or incompletely synthesized proteins"/>
    <property type="evidence" value="ECO:0007669"/>
    <property type="project" value="UniProtKB-UniRule"/>
</dbReference>
<feature type="active site" description="Proton acceptor" evidence="7">
    <location>
        <position position="59"/>
    </location>
</feature>
<evidence type="ECO:0000256" key="2">
    <source>
        <dbReference type="ARBA" id="ARBA00022555"/>
    </source>
</evidence>
<feature type="binding site" evidence="7">
    <location>
        <position position="54"/>
    </location>
    <ligand>
        <name>tRNA</name>
        <dbReference type="ChEBI" id="CHEBI:17843"/>
    </ligand>
</feature>
<comment type="function">
    <text evidence="7">Catalyzes the release of premature peptidyl moieties from peptidyl-tRNA molecules trapped in stalled 50S ribosomal subunits, and thus maintains levels of free tRNAs and 50S ribosomes.</text>
</comment>
<dbReference type="PROSITE" id="PS01195">
    <property type="entry name" value="PEPT_TRNA_HYDROL_1"/>
    <property type="match status" value="1"/>
</dbReference>
<dbReference type="GO" id="GO:0004045">
    <property type="term" value="F:peptidyl-tRNA hydrolase activity"/>
    <property type="evidence" value="ECO:0007669"/>
    <property type="project" value="UniProtKB-UniRule"/>
</dbReference>
<comment type="catalytic activity">
    <reaction evidence="7 8">
        <text>an N-acyl-L-alpha-aminoacyl-tRNA + H2O = an N-acyl-L-amino acid + a tRNA + H(+)</text>
        <dbReference type="Rhea" id="RHEA:54448"/>
        <dbReference type="Rhea" id="RHEA-COMP:10123"/>
        <dbReference type="Rhea" id="RHEA-COMP:13883"/>
        <dbReference type="ChEBI" id="CHEBI:15377"/>
        <dbReference type="ChEBI" id="CHEBI:15378"/>
        <dbReference type="ChEBI" id="CHEBI:59874"/>
        <dbReference type="ChEBI" id="CHEBI:78442"/>
        <dbReference type="ChEBI" id="CHEBI:138191"/>
        <dbReference type="EC" id="3.1.1.29"/>
    </reaction>
</comment>
<dbReference type="NCBIfam" id="TIGR00447">
    <property type="entry name" value="pth"/>
    <property type="match status" value="1"/>
</dbReference>
<evidence type="ECO:0000313" key="11">
    <source>
        <dbReference type="Proteomes" id="UP000248840"/>
    </source>
</evidence>
<comment type="subunit">
    <text evidence="7">Monomer.</text>
</comment>
<dbReference type="HAMAP" id="MF_00083">
    <property type="entry name" value="Pept_tRNA_hydro_bact"/>
    <property type="match status" value="1"/>
</dbReference>
<comment type="similarity">
    <text evidence="5 7 9">Belongs to the PTH family.</text>
</comment>
<dbReference type="Pfam" id="PF01195">
    <property type="entry name" value="Pept_tRNA_hydro"/>
    <property type="match status" value="1"/>
</dbReference>
<dbReference type="FunFam" id="3.40.50.1470:FF:000001">
    <property type="entry name" value="Peptidyl-tRNA hydrolase"/>
    <property type="match status" value="1"/>
</dbReference>
<dbReference type="InterPro" id="IPR001328">
    <property type="entry name" value="Pept_tRNA_hydro"/>
</dbReference>
<comment type="caution">
    <text evidence="10">The sequence shown here is derived from an EMBL/GenBank/DDBJ whole genome shotgun (WGS) entry which is preliminary data.</text>
</comment>
<dbReference type="EMBL" id="QLSZ01000005">
    <property type="protein sequence ID" value="RAR72633.1"/>
    <property type="molecule type" value="Genomic_DNA"/>
</dbReference>
<evidence type="ECO:0000256" key="9">
    <source>
        <dbReference type="RuleBase" id="RU004320"/>
    </source>
</evidence>
<evidence type="ECO:0000256" key="3">
    <source>
        <dbReference type="ARBA" id="ARBA00022801"/>
    </source>
</evidence>
<dbReference type="AlphaFoldDB" id="A0A328YHV1"/>
<keyword evidence="7" id="KW-0963">Cytoplasm</keyword>
<evidence type="ECO:0000256" key="7">
    <source>
        <dbReference type="HAMAP-Rule" id="MF_00083"/>
    </source>
</evidence>
<dbReference type="Gene3D" id="3.40.50.1470">
    <property type="entry name" value="Peptidyl-tRNA hydrolase"/>
    <property type="match status" value="1"/>
</dbReference>
<evidence type="ECO:0000256" key="4">
    <source>
        <dbReference type="ARBA" id="ARBA00022884"/>
    </source>
</evidence>
<evidence type="ECO:0000256" key="5">
    <source>
        <dbReference type="ARBA" id="ARBA00038063"/>
    </source>
</evidence>
<dbReference type="PANTHER" id="PTHR17224">
    <property type="entry name" value="PEPTIDYL-TRNA HYDROLASE"/>
    <property type="match status" value="1"/>
</dbReference>
<feature type="binding site" evidence="7">
    <location>
        <position position="103"/>
    </location>
    <ligand>
        <name>tRNA</name>
        <dbReference type="ChEBI" id="CHEBI:17843"/>
    </ligand>
</feature>
<protein>
    <recommendedName>
        <fullName evidence="6 7">Peptidyl-tRNA hydrolase</fullName>
        <shortName evidence="7">Pth</shortName>
        <ecNumber evidence="1 7">3.1.1.29</ecNumber>
    </recommendedName>
</protein>
<comment type="function">
    <text evidence="7">Hydrolyzes ribosome-free peptidyl-tRNAs (with 1 or more amino acids incorporated), which drop off the ribosome during protein synthesis, or as a result of ribosome stalling.</text>
</comment>
<feature type="binding site" evidence="7">
    <location>
        <position position="151"/>
    </location>
    <ligand>
        <name>tRNA</name>
        <dbReference type="ChEBI" id="CHEBI:17843"/>
    </ligand>
</feature>
<evidence type="ECO:0000256" key="6">
    <source>
        <dbReference type="ARBA" id="ARBA00050038"/>
    </source>
</evidence>
<keyword evidence="11" id="KW-1185">Reference proteome</keyword>
<dbReference type="PANTHER" id="PTHR17224:SF1">
    <property type="entry name" value="PEPTIDYL-TRNA HYDROLASE"/>
    <property type="match status" value="1"/>
</dbReference>
<feature type="site" description="Stabilizes the basic form of H active site to accept a proton" evidence="7">
    <location>
        <position position="130"/>
    </location>
</feature>
<dbReference type="GO" id="GO:0072344">
    <property type="term" value="P:rescue of stalled ribosome"/>
    <property type="evidence" value="ECO:0007669"/>
    <property type="project" value="UniProtKB-UniRule"/>
</dbReference>
<dbReference type="GO" id="GO:0005737">
    <property type="term" value="C:cytoplasm"/>
    <property type="evidence" value="ECO:0007669"/>
    <property type="project" value="UniProtKB-SubCell"/>
</dbReference>
<dbReference type="CDD" id="cd00462">
    <property type="entry name" value="PTH"/>
    <property type="match status" value="1"/>
</dbReference>
<name>A0A328YHV1_9FLAO</name>
<organism evidence="10 11">
    <name type="scientific">Flavobacterium aciduliphilum</name>
    <dbReference type="NCBI Taxonomy" id="1101402"/>
    <lineage>
        <taxon>Bacteria</taxon>
        <taxon>Pseudomonadati</taxon>
        <taxon>Bacteroidota</taxon>
        <taxon>Flavobacteriia</taxon>
        <taxon>Flavobacteriales</taxon>
        <taxon>Flavobacteriaceae</taxon>
        <taxon>Flavobacterium</taxon>
    </lineage>
</organism>
<dbReference type="GO" id="GO:0000049">
    <property type="term" value="F:tRNA binding"/>
    <property type="evidence" value="ECO:0007669"/>
    <property type="project" value="UniProtKB-UniRule"/>
</dbReference>
<comment type="subcellular location">
    <subcellularLocation>
        <location evidence="7">Cytoplasm</location>
    </subcellularLocation>
</comment>
<keyword evidence="3 7" id="KW-0378">Hydrolase</keyword>
<evidence type="ECO:0000256" key="8">
    <source>
        <dbReference type="RuleBase" id="RU000673"/>
    </source>
</evidence>
<dbReference type="PROSITE" id="PS01196">
    <property type="entry name" value="PEPT_TRNA_HYDROL_2"/>
    <property type="match status" value="1"/>
</dbReference>
<dbReference type="SUPFAM" id="SSF53178">
    <property type="entry name" value="Peptidyl-tRNA hydrolase-like"/>
    <property type="match status" value="1"/>
</dbReference>
<dbReference type="EC" id="3.1.1.29" evidence="1 7"/>